<keyword evidence="3" id="KW-1185">Reference proteome</keyword>
<comment type="caution">
    <text evidence="2">The sequence shown here is derived from an EMBL/GenBank/DDBJ whole genome shotgun (WGS) entry which is preliminary data.</text>
</comment>
<dbReference type="Proteomes" id="UP000320042">
    <property type="component" value="Unassembled WGS sequence"/>
</dbReference>
<dbReference type="EMBL" id="VOEJ01000005">
    <property type="protein sequence ID" value="TWR28802.1"/>
    <property type="molecule type" value="Genomic_DNA"/>
</dbReference>
<organism evidence="2 3">
    <name type="scientific">Mucilaginibacter pallidiroseus</name>
    <dbReference type="NCBI Taxonomy" id="2599295"/>
    <lineage>
        <taxon>Bacteria</taxon>
        <taxon>Pseudomonadati</taxon>
        <taxon>Bacteroidota</taxon>
        <taxon>Sphingobacteriia</taxon>
        <taxon>Sphingobacteriales</taxon>
        <taxon>Sphingobacteriaceae</taxon>
        <taxon>Mucilaginibacter</taxon>
    </lineage>
</organism>
<feature type="signal peptide" evidence="1">
    <location>
        <begin position="1"/>
        <end position="19"/>
    </location>
</feature>
<dbReference type="RefSeq" id="WP_146381987.1">
    <property type="nucleotide sequence ID" value="NZ_VOEJ01000005.1"/>
</dbReference>
<dbReference type="AlphaFoldDB" id="A0A563UBR0"/>
<feature type="chain" id="PRO_5021988793" evidence="1">
    <location>
        <begin position="20"/>
        <end position="95"/>
    </location>
</feature>
<accession>A0A563UBR0</accession>
<evidence type="ECO:0000256" key="1">
    <source>
        <dbReference type="SAM" id="SignalP"/>
    </source>
</evidence>
<dbReference type="OrthoDB" id="9850756at2"/>
<name>A0A563UBR0_9SPHI</name>
<sequence length="95" mass="10661">MAFLLIFLIGAKVAMPAFAESKQEKVVSAEQGDDDSDKKAEDDLSLKKEKEAIGFYNEHTAFLPQQIDILHNTAYQNNYKSSHHRKVTIPPPDSV</sequence>
<protein>
    <submittedName>
        <fullName evidence="2">Uncharacterized protein</fullName>
    </submittedName>
</protein>
<proteinExistence type="predicted"/>
<reference evidence="2 3" key="1">
    <citation type="submission" date="2019-07" db="EMBL/GenBank/DDBJ databases">
        <authorList>
            <person name="Kim J."/>
        </authorList>
    </citation>
    <scope>NUCLEOTIDE SEQUENCE [LARGE SCALE GENOMIC DNA]</scope>
    <source>
        <strain evidence="3">dk17</strain>
    </source>
</reference>
<gene>
    <name evidence="2" type="ORF">FPZ43_11055</name>
</gene>
<evidence type="ECO:0000313" key="3">
    <source>
        <dbReference type="Proteomes" id="UP000320042"/>
    </source>
</evidence>
<evidence type="ECO:0000313" key="2">
    <source>
        <dbReference type="EMBL" id="TWR28802.1"/>
    </source>
</evidence>
<keyword evidence="1" id="KW-0732">Signal</keyword>